<gene>
    <name evidence="2" type="ORF">NM203_20100</name>
</gene>
<accession>A0ABT1M8H0</accession>
<evidence type="ECO:0000313" key="2">
    <source>
        <dbReference type="EMBL" id="MCP9274499.1"/>
    </source>
</evidence>
<feature type="chain" id="PRO_5046703510" evidence="1">
    <location>
        <begin position="27"/>
        <end position="96"/>
    </location>
</feature>
<evidence type="ECO:0000313" key="3">
    <source>
        <dbReference type="Proteomes" id="UP001651690"/>
    </source>
</evidence>
<dbReference type="EMBL" id="JANDBD010000008">
    <property type="protein sequence ID" value="MCP9274499.1"/>
    <property type="molecule type" value="Genomic_DNA"/>
</dbReference>
<comment type="caution">
    <text evidence="2">The sequence shown here is derived from an EMBL/GenBank/DDBJ whole genome shotgun (WGS) entry which is preliminary data.</text>
</comment>
<protein>
    <submittedName>
        <fullName evidence="2">DUF732 domain-containing protein</fullName>
    </submittedName>
</protein>
<proteinExistence type="predicted"/>
<reference evidence="2 3" key="1">
    <citation type="submission" date="2022-06" db="EMBL/GenBank/DDBJ databases">
        <title>Mycolicibacterium sp. CAU 1645 isolated from seawater.</title>
        <authorList>
            <person name="Kim W."/>
        </authorList>
    </citation>
    <scope>NUCLEOTIDE SEQUENCE [LARGE SCALE GENOMIC DNA]</scope>
    <source>
        <strain evidence="2 3">CAU 1645</strain>
    </source>
</reference>
<organism evidence="2 3">
    <name type="scientific">Mycolicibacterium arenosum</name>
    <dbReference type="NCBI Taxonomy" id="2952157"/>
    <lineage>
        <taxon>Bacteria</taxon>
        <taxon>Bacillati</taxon>
        <taxon>Actinomycetota</taxon>
        <taxon>Actinomycetes</taxon>
        <taxon>Mycobacteriales</taxon>
        <taxon>Mycobacteriaceae</taxon>
        <taxon>Mycolicibacterium</taxon>
    </lineage>
</organism>
<dbReference type="RefSeq" id="WP_255062068.1">
    <property type="nucleotide sequence ID" value="NZ_JANDBD010000008.1"/>
</dbReference>
<name>A0ABT1M8H0_9MYCO</name>
<keyword evidence="1" id="KW-0732">Signal</keyword>
<dbReference type="Proteomes" id="UP001651690">
    <property type="component" value="Unassembled WGS sequence"/>
</dbReference>
<sequence length="96" mass="10186">MNKRRIAGLTFVALAAAVAVAPPAAATDQDDFLRPLLTRFPFLTSEQLLTEADRVCSMLRAGSPTSAVSNMVSDDLDVTPSVAIDVTIASARYLDC</sequence>
<evidence type="ECO:0000256" key="1">
    <source>
        <dbReference type="SAM" id="SignalP"/>
    </source>
</evidence>
<keyword evidence="3" id="KW-1185">Reference proteome</keyword>
<feature type="signal peptide" evidence="1">
    <location>
        <begin position="1"/>
        <end position="26"/>
    </location>
</feature>